<keyword evidence="2" id="KW-1185">Reference proteome</keyword>
<reference evidence="2" key="1">
    <citation type="journal article" date="2023" name="Nat. Plants">
        <title>Single-cell RNA sequencing provides a high-resolution roadmap for understanding the multicellular compartmentation of specialized metabolism.</title>
        <authorList>
            <person name="Sun S."/>
            <person name="Shen X."/>
            <person name="Li Y."/>
            <person name="Li Y."/>
            <person name="Wang S."/>
            <person name="Li R."/>
            <person name="Zhang H."/>
            <person name="Shen G."/>
            <person name="Guo B."/>
            <person name="Wei J."/>
            <person name="Xu J."/>
            <person name="St-Pierre B."/>
            <person name="Chen S."/>
            <person name="Sun C."/>
        </authorList>
    </citation>
    <scope>NUCLEOTIDE SEQUENCE [LARGE SCALE GENOMIC DNA]</scope>
</reference>
<organism evidence="1 2">
    <name type="scientific">Catharanthus roseus</name>
    <name type="common">Madagascar periwinkle</name>
    <name type="synonym">Vinca rosea</name>
    <dbReference type="NCBI Taxonomy" id="4058"/>
    <lineage>
        <taxon>Eukaryota</taxon>
        <taxon>Viridiplantae</taxon>
        <taxon>Streptophyta</taxon>
        <taxon>Embryophyta</taxon>
        <taxon>Tracheophyta</taxon>
        <taxon>Spermatophyta</taxon>
        <taxon>Magnoliopsida</taxon>
        <taxon>eudicotyledons</taxon>
        <taxon>Gunneridae</taxon>
        <taxon>Pentapetalae</taxon>
        <taxon>asterids</taxon>
        <taxon>lamiids</taxon>
        <taxon>Gentianales</taxon>
        <taxon>Apocynaceae</taxon>
        <taxon>Rauvolfioideae</taxon>
        <taxon>Vinceae</taxon>
        <taxon>Catharanthinae</taxon>
        <taxon>Catharanthus</taxon>
    </lineage>
</organism>
<proteinExistence type="predicted"/>
<name>A0ACB9ZZX5_CATRO</name>
<gene>
    <name evidence="1" type="ORF">M9H77_30003</name>
</gene>
<sequence length="130" mass="14689">MKTSFRPGLKFRKYQVNGRVSGLHCTWLVPRTRDSSDNVDGFLTLRMDPLEEGRSTEGVAQSVFTWTSHHALRWDSHLVESQEGLETEVGPRTDLISSGRSGAQQATEVLGQEFLDQISPEGHMFMFYLS</sequence>
<protein>
    <submittedName>
        <fullName evidence="1">Uncharacterized protein</fullName>
    </submittedName>
</protein>
<evidence type="ECO:0000313" key="1">
    <source>
        <dbReference type="EMBL" id="KAI5652816.1"/>
    </source>
</evidence>
<dbReference type="EMBL" id="CM044707">
    <property type="protein sequence ID" value="KAI5652816.1"/>
    <property type="molecule type" value="Genomic_DNA"/>
</dbReference>
<dbReference type="Proteomes" id="UP001060085">
    <property type="component" value="Linkage Group LG07"/>
</dbReference>
<accession>A0ACB9ZZX5</accession>
<comment type="caution">
    <text evidence="1">The sequence shown here is derived from an EMBL/GenBank/DDBJ whole genome shotgun (WGS) entry which is preliminary data.</text>
</comment>
<evidence type="ECO:0000313" key="2">
    <source>
        <dbReference type="Proteomes" id="UP001060085"/>
    </source>
</evidence>